<dbReference type="BioCyc" id="BSUB:BSU_17689-MONOMER"/>
<evidence type="ECO:0000313" key="2">
    <source>
        <dbReference type="EMBL" id="QJP88271.1"/>
    </source>
</evidence>
<feature type="transmembrane region" description="Helical" evidence="1">
    <location>
        <begin position="63"/>
        <end position="83"/>
    </location>
</feature>
<protein>
    <submittedName>
        <fullName evidence="3">Uncharacterized protein</fullName>
    </submittedName>
</protein>
<dbReference type="EMBL" id="AL009126">
    <property type="protein sequence ID" value="SOX90556.1"/>
    <property type="molecule type" value="Genomic_DNA"/>
</dbReference>
<dbReference type="AlphaFoldDB" id="A0A2K4Z9H8"/>
<reference evidence="3" key="3">
    <citation type="submission" date="2009-01" db="EMBL/GenBank/DDBJ databases">
        <authorList>
            <consortium name="Institut Pasteur and Genoscope"/>
            <person name="Genoscope - C.E.A."/>
        </authorList>
    </citation>
    <scope>NUCLEOTIDE SEQUENCE</scope>
    <source>
        <strain evidence="3">168</strain>
    </source>
</reference>
<gene>
    <name evidence="3" type="ORF">BSU_17689</name>
    <name evidence="2" type="ORF">HIR78_09605</name>
</gene>
<dbReference type="GeneID" id="37862856"/>
<evidence type="ECO:0000313" key="3">
    <source>
        <dbReference type="EMBL" id="SOX90556.1"/>
    </source>
</evidence>
<reference evidence="3" key="8">
    <citation type="journal article" date="2023" name="Microb. Biotechnol.">
        <title>A model industrial workhorse: Bacillus subtilis strain 168 and its genome after a quarter of a century.</title>
        <authorList>
            <person name="Bremer E."/>
            <person name="Calteau A."/>
            <person name="Danchin A."/>
            <person name="Harwood C."/>
            <person name="Helmann J.D."/>
            <person name="Medigue C."/>
            <person name="Palsson B.O."/>
            <person name="Sekowska A."/>
            <person name="Vallenet D."/>
            <person name="Zuniga A."/>
            <person name="Zuniga C."/>
        </authorList>
    </citation>
    <scope>NUCLEOTIDE SEQUENCE</scope>
    <source>
        <strain evidence="3">168</strain>
    </source>
</reference>
<keyword evidence="1" id="KW-0812">Transmembrane</keyword>
<dbReference type="RefSeq" id="WP_119123060.1">
    <property type="nucleotide sequence ID" value="NC_000964.3"/>
</dbReference>
<reference evidence="3" key="6">
    <citation type="journal article" date="2018" name="Microb. Biotechnol.">
        <title>Bacillus subtilis, the model Gram-positive bacterium: 20 years of annotation refinement.</title>
        <authorList>
            <person name="Borriss R."/>
            <person name="Danchin A."/>
            <person name="Harwood C.R."/>
            <person name="Medigue C."/>
            <person name="Rocha E.P.C."/>
            <person name="Sekowska A."/>
            <person name="Vallenet D."/>
        </authorList>
    </citation>
    <scope>NUCLEOTIDE SEQUENCE</scope>
    <source>
        <strain evidence="3">168</strain>
    </source>
</reference>
<keyword evidence="4" id="KW-1185">Reference proteome</keyword>
<organism evidence="3 4">
    <name type="scientific">Bacillus subtilis (strain 168)</name>
    <dbReference type="NCBI Taxonomy" id="224308"/>
    <lineage>
        <taxon>Bacteria</taxon>
        <taxon>Bacillati</taxon>
        <taxon>Bacillota</taxon>
        <taxon>Bacilli</taxon>
        <taxon>Bacillales</taxon>
        <taxon>Bacillaceae</taxon>
        <taxon>Bacillus</taxon>
    </lineage>
</organism>
<proteinExistence type="predicted"/>
<dbReference type="EnsemblBacteria" id="SOX90556">
    <property type="protein sequence ID" value="SOX90556"/>
    <property type="gene ID" value="BSU_17689"/>
</dbReference>
<reference evidence="3 4" key="1">
    <citation type="journal article" date="1997" name="Nature">
        <title>The complete genome sequence of the Gram-positive bacterium Bacillus subtilis.</title>
        <authorList>
            <person name="Kunst F."/>
            <person name="Ogasawara N."/>
            <person name="Moszer I."/>
            <person name="Albertini A.M."/>
            <person name="Alloni G."/>
            <person name="Azevedo V."/>
            <person name="Bertero M.G."/>
            <person name="Bessieres P."/>
            <person name="Bolotin A."/>
            <person name="Borchert S."/>
            <person name="Borriss R."/>
            <person name="Boursier L."/>
            <person name="Brans A."/>
            <person name="Braun M."/>
            <person name="Brignell S.C."/>
            <person name="Bron S."/>
            <person name="Brouillet S."/>
            <person name="Bruschi C.V."/>
            <person name="Caldwell B."/>
            <person name="Capuano V."/>
            <person name="Carter N.M."/>
            <person name="Choi S.K."/>
            <person name="Codani J.J."/>
            <person name="Connerton I.F."/>
            <person name="Cummings N.J."/>
            <person name="Daniel R.A."/>
            <person name="Denizot F."/>
            <person name="Devine K.M."/>
            <person name="Dusterhoft A."/>
            <person name="Ehrlich S.D."/>
            <person name="Emmerson P.T."/>
            <person name="Entian K.D."/>
            <person name="Errington J."/>
            <person name="Fabret C."/>
            <person name="Ferrari E."/>
            <person name="Foulger D."/>
            <person name="Fritz C."/>
            <person name="Fujita M."/>
            <person name="Fujita Y."/>
            <person name="Fuma S."/>
            <person name="Galizzi A."/>
            <person name="Galleron N."/>
            <person name="Ghim S.Y."/>
            <person name="Glaser P."/>
            <person name="Goffeau A."/>
            <person name="Golightly E.J."/>
            <person name="Grandi G."/>
            <person name="Guiseppi G."/>
            <person name="Guy B.J."/>
            <person name="Haga K."/>
            <person name="Haiech J."/>
            <person name="Harwood C.R."/>
            <person name="Henaut A."/>
            <person name="Hilbert H."/>
            <person name="Holsappel S."/>
            <person name="Hosono S."/>
            <person name="Hullo M.F."/>
            <person name="Itaya M."/>
            <person name="Jones L."/>
            <person name="Joris B."/>
            <person name="Karamata D."/>
            <person name="Kasahara Y."/>
            <person name="Klaerr-Blanchard M."/>
            <person name="Klein C."/>
            <person name="Kobayashi Y."/>
            <person name="Koetter P."/>
            <person name="Koningstein G."/>
            <person name="Krogh S."/>
            <person name="Kumano M."/>
            <person name="Kurita K."/>
            <person name="Lapidus A."/>
            <person name="Lardinois S."/>
            <person name="Lauber J."/>
            <person name="Lazarevic V."/>
            <person name="Lee S.M."/>
            <person name="Levine A."/>
            <person name="Liu H."/>
            <person name="Masuda S."/>
            <person name="Mauel C."/>
            <person name="Medigue C."/>
            <person name="Medina N."/>
            <person name="Mellado R.P."/>
            <person name="Mizuno M."/>
            <person name="Moestl D."/>
            <person name="Nakai S."/>
            <person name="Noback M."/>
            <person name="Noone D."/>
            <person name="O'Reilly M."/>
            <person name="Ogawa K."/>
            <person name="Ogiwara A."/>
            <person name="Oudega B."/>
            <person name="Park S.H."/>
            <person name="Parro V."/>
            <person name="Pohl T.M."/>
            <person name="Portetelle D."/>
            <person name="Porwollik S."/>
            <person name="Prescott A.M."/>
            <person name="Presecan E."/>
            <person name="Pujic P."/>
            <person name="Purnelle B."/>
            <person name="Rapoport G."/>
            <person name="Rey M."/>
            <person name="Reynolds S."/>
            <person name="Rieger M."/>
            <person name="Rivolta C."/>
            <person name="Rocha E."/>
            <person name="Roche B."/>
            <person name="Rose M."/>
            <person name="Sadaie Y."/>
            <person name="Sato T."/>
            <person name="Scanlan E."/>
            <person name="Schleich S."/>
            <person name="Schroeter R."/>
            <person name="Scoffone F."/>
            <person name="Sekiguchi J."/>
            <person name="Sekowska A."/>
            <person name="Seror S.J."/>
            <person name="Serror P."/>
            <person name="Shin B.S."/>
            <person name="Soldo B."/>
            <person name="Sorokin A."/>
            <person name="Tacconi E."/>
            <person name="Takagi T."/>
            <person name="Takahashi H."/>
            <person name="Takemaru K."/>
            <person name="Takeuchi M."/>
            <person name="Tamakoshi A."/>
            <person name="Tanaka T."/>
            <person name="Terpstra P."/>
            <person name="Tognoni A."/>
            <person name="Tosato V."/>
            <person name="Uchiyama S."/>
            <person name="Vandenbol M."/>
            <person name="Vannier F."/>
            <person name="Vassarotti A."/>
            <person name="Viari A."/>
            <person name="Wambutt R."/>
            <person name="Wedler E."/>
            <person name="Wedler H."/>
            <person name="Weitzenegger T."/>
            <person name="Winters P."/>
            <person name="Wipat A."/>
            <person name="Yamamoto H."/>
            <person name="Yamane K."/>
            <person name="Yasumoto K."/>
            <person name="Yata K."/>
            <person name="Yoshida K."/>
            <person name="Yoshikawa H.F."/>
            <person name="Zumstein E."/>
            <person name="Yoshikawa H."/>
            <person name="Danchin A."/>
        </authorList>
    </citation>
    <scope>NUCLEOTIDE SEQUENCE [LARGE SCALE GENOMIC DNA]</scope>
    <source>
        <strain evidence="3 4">168</strain>
    </source>
</reference>
<accession>A0A2K4Z9H8</accession>
<evidence type="ECO:0000313" key="4">
    <source>
        <dbReference type="Proteomes" id="UP000001570"/>
    </source>
</evidence>
<feature type="transmembrane region" description="Helical" evidence="1">
    <location>
        <begin position="36"/>
        <end position="57"/>
    </location>
</feature>
<reference evidence="2" key="7">
    <citation type="submission" date="2020-04" db="EMBL/GenBank/DDBJ databases">
        <title>Phage recombination drives evolution of spore-forming Bacilli.</title>
        <authorList>
            <person name="Dragos A."/>
            <person name="Kovacs A.T."/>
        </authorList>
    </citation>
    <scope>NUCLEOTIDE SEQUENCE</scope>
    <source>
        <strain evidence="2">168</strain>
    </source>
</reference>
<evidence type="ECO:0000256" key="1">
    <source>
        <dbReference type="SAM" id="Phobius"/>
    </source>
</evidence>
<keyword evidence="1" id="KW-0472">Membrane</keyword>
<dbReference type="OrthoDB" id="2680209at2"/>
<dbReference type="EMBL" id="CP052842">
    <property type="protein sequence ID" value="QJP88271.1"/>
    <property type="molecule type" value="Genomic_DNA"/>
</dbReference>
<name>A0A2K4Z9H8_BACSU</name>
<dbReference type="Proteomes" id="UP000001570">
    <property type="component" value="Chromosome"/>
</dbReference>
<sequence>MEHTGHSSFLQLFCLNLTLIRVEIGMKYEKTSLFGMILVIVALLISIYFMCNTNALIPAGYDLAIHGIVISRTVMIAFTLYLVSKLGYFLLNKKD</sequence>
<reference evidence="3" key="2">
    <citation type="journal article" date="2009" name="Microbiology">
        <title>From a consortium sequence to a unified sequence: the Bacillus subtilis 168 reference genome a decade later.</title>
        <authorList>
            <person name="Barbe V."/>
            <person name="Cruveiller S."/>
            <person name="Kunst F."/>
            <person name="Lenoble P."/>
            <person name="Meurice G."/>
            <person name="Sekowska A."/>
            <person name="Vallenet D."/>
            <person name="Wang T."/>
            <person name="Moszer I."/>
            <person name="Medigue C."/>
            <person name="Danchin A."/>
        </authorList>
    </citation>
    <scope>NUCLEOTIDE SEQUENCE</scope>
    <source>
        <strain evidence="3">168</strain>
    </source>
</reference>
<keyword evidence="1" id="KW-1133">Transmembrane helix</keyword>
<reference evidence="3" key="4">
    <citation type="journal article" date="2013" name="Microbiology">
        <title>An updated metabolic view of the Bacillus subtilis 168 genome.</title>
        <authorList>
            <person name="Belda E."/>
            <person name="Sekowska A."/>
            <person name="Le Fevre F."/>
            <person name="Mornico D."/>
            <person name="Morgat A."/>
            <person name="Ouzounis C."/>
            <person name="Vallenet D."/>
            <person name="Medigue C."/>
            <person name="Danchin A."/>
        </authorList>
    </citation>
    <scope>NUCLEOTIDE SEQUENCE</scope>
    <source>
        <strain evidence="3">168</strain>
    </source>
</reference>
<reference evidence="3" key="5">
    <citation type="submission" date="2013-01" db="EMBL/GenBank/DDBJ databases">
        <authorList>
            <consortium name="AMAbiotics and Genoscope"/>
            <person name="Genoscope - C.E.A."/>
        </authorList>
    </citation>
    <scope>NUCLEOTIDE SEQUENCE</scope>
    <source>
        <strain evidence="3">168</strain>
    </source>
</reference>
<dbReference type="RefSeq" id="YP_009513958.1">
    <property type="nucleotide sequence ID" value="NC_000964.3"/>
</dbReference>